<protein>
    <recommendedName>
        <fullName evidence="4">DUF3499 domain-containing protein</fullName>
    </recommendedName>
</protein>
<dbReference type="EMBL" id="FUKP01000067">
    <property type="protein sequence ID" value="SJN35170.1"/>
    <property type="molecule type" value="Genomic_DNA"/>
</dbReference>
<feature type="region of interest" description="Disordered" evidence="1">
    <location>
        <begin position="70"/>
        <end position="174"/>
    </location>
</feature>
<organism evidence="2 3">
    <name type="scientific">Micrococcus lylae</name>
    <dbReference type="NCBI Taxonomy" id="1273"/>
    <lineage>
        <taxon>Bacteria</taxon>
        <taxon>Bacillati</taxon>
        <taxon>Actinomycetota</taxon>
        <taxon>Actinomycetes</taxon>
        <taxon>Micrococcales</taxon>
        <taxon>Micrococcaceae</taxon>
        <taxon>Micrococcus</taxon>
    </lineage>
</organism>
<feature type="compositionally biased region" description="Low complexity" evidence="1">
    <location>
        <begin position="126"/>
        <end position="141"/>
    </location>
</feature>
<evidence type="ECO:0000313" key="2">
    <source>
        <dbReference type="EMBL" id="SJN35170.1"/>
    </source>
</evidence>
<accession>A0A1R4JSW0</accession>
<dbReference type="InterPro" id="IPR021888">
    <property type="entry name" value="DUF3499"/>
</dbReference>
<dbReference type="Pfam" id="PF12005">
    <property type="entry name" value="DUF3499"/>
    <property type="match status" value="1"/>
</dbReference>
<gene>
    <name evidence="2" type="ORF">FM125_10475</name>
</gene>
<evidence type="ECO:0000256" key="1">
    <source>
        <dbReference type="SAM" id="MobiDB-lite"/>
    </source>
</evidence>
<evidence type="ECO:0008006" key="4">
    <source>
        <dbReference type="Google" id="ProtNLM"/>
    </source>
</evidence>
<proteinExistence type="predicted"/>
<sequence>MGAMRRCSKTGCQRNALATLTYNYADSAMVIGPLSRRAEPHTYDLCGEHAAAMTAPKGWEILRLELPERYEPVPGPDDLLAVANALRPQRTARPLTPTASSAVPPRGQDQQETHDDGPAPSATSVTDAAPSRSAASRPTADGEQAPRPSLGGPDGPARPGRGGLRVIRGSEEAD</sequence>
<name>A0A1R4JSW0_9MICC</name>
<dbReference type="AlphaFoldDB" id="A0A1R4JSW0"/>
<evidence type="ECO:0000313" key="3">
    <source>
        <dbReference type="Proteomes" id="UP000196230"/>
    </source>
</evidence>
<dbReference type="Proteomes" id="UP000196230">
    <property type="component" value="Unassembled WGS sequence"/>
</dbReference>
<reference evidence="2 3" key="1">
    <citation type="submission" date="2017-02" db="EMBL/GenBank/DDBJ databases">
        <authorList>
            <person name="Peterson S.W."/>
        </authorList>
    </citation>
    <scope>NUCLEOTIDE SEQUENCE [LARGE SCALE GENOMIC DNA]</scope>
    <source>
        <strain evidence="2 3">2B3F</strain>
    </source>
</reference>